<evidence type="ECO:0000256" key="1">
    <source>
        <dbReference type="ARBA" id="ARBA00008645"/>
    </source>
</evidence>
<dbReference type="NCBIfam" id="TIGR00976">
    <property type="entry name" value="CocE_NonD"/>
    <property type="match status" value="1"/>
</dbReference>
<evidence type="ECO:0000256" key="2">
    <source>
        <dbReference type="ARBA" id="ARBA00022801"/>
    </source>
</evidence>
<accession>A0A428ZJ06</accession>
<dbReference type="Gene3D" id="2.60.120.260">
    <property type="entry name" value="Galactose-binding domain-like"/>
    <property type="match status" value="1"/>
</dbReference>
<dbReference type="InterPro" id="IPR008979">
    <property type="entry name" value="Galactose-bd-like_sf"/>
</dbReference>
<dbReference type="InterPro" id="IPR050261">
    <property type="entry name" value="FrsA_esterase"/>
</dbReference>
<protein>
    <recommendedName>
        <fullName evidence="3">Xaa-Pro dipeptidyl-peptidase C-terminal domain-containing protein</fullName>
    </recommendedName>
</protein>
<sequence length="668" mass="73329">MGKAEEGQLVIRFAEPRRPDYQVEFHGDVRIPSSEPGVTLGGDLYLPKSPGPFPALVTLHTGRKDGLGGIAARRFLKYFAERGYAVLYVDCFGIGTSGGLPRPILDPGEVDDGVAVVEWAARQDWCTGSVGMWGLSHGAMTTLAVASRRPEPLRAIFPVMGWTDVGNQLVHPHGLRGGIGMFGHLSLYNIFCSLLPPLRAYDKQLYATLWKERLERVEPWFVDSWRHAPGHEVWSERRFDPRSIDVPALCVAGWRDLFCDVMIDAYQQIRAPKRLLVGPWLHSFPDVSGTEPVPSAAMACEWWDTWLHGRKMTGRGDKSATYYVQGGVGRWVRSEQWPPEKKADHVFVAACSGHLYQSSRIGRSAIVVTATRMSDVTVGALSGLTKHPIDKFGYPLDQHEDDSRSLSFTSAPLPEPLLIAGKPAVRLLVAPETTAQRCVVKVTDVDERGRSTLISMGTVDLTRPRPAGELVAVHLDPTCYQLPAGHRVRLVLAESDIPRLWPVASPGRLVIRVIQAAGDYVGLAAEGYGGLAATTLSLPVCDPETLTGVVVPQRDRVSTRDVPKDRWEIARDHLRGSVRLTVAKEDRVRSSSSDQDSLSMRTHVVLAVNEHDPAKARMAASGEMAAETSDGDQVAVRAAIDMGTYDANVVAEVVVNGKQFLAREWRLT</sequence>
<evidence type="ECO:0000313" key="5">
    <source>
        <dbReference type="Proteomes" id="UP000287547"/>
    </source>
</evidence>
<dbReference type="Pfam" id="PF02129">
    <property type="entry name" value="Peptidase_S15"/>
    <property type="match status" value="1"/>
</dbReference>
<dbReference type="Gene3D" id="3.40.50.1820">
    <property type="entry name" value="alpha/beta hydrolase"/>
    <property type="match status" value="2"/>
</dbReference>
<dbReference type="Pfam" id="PF08530">
    <property type="entry name" value="PepX_C"/>
    <property type="match status" value="1"/>
</dbReference>
<dbReference type="OrthoDB" id="5240615at2"/>
<dbReference type="Proteomes" id="UP000287547">
    <property type="component" value="Unassembled WGS sequence"/>
</dbReference>
<name>A0A428ZJ06_KIBAR</name>
<dbReference type="PANTHER" id="PTHR22946:SF9">
    <property type="entry name" value="POLYKETIDE TRANSFERASE AF380"/>
    <property type="match status" value="1"/>
</dbReference>
<dbReference type="SUPFAM" id="SSF49785">
    <property type="entry name" value="Galactose-binding domain-like"/>
    <property type="match status" value="1"/>
</dbReference>
<dbReference type="SUPFAM" id="SSF53474">
    <property type="entry name" value="alpha/beta-Hydrolases"/>
    <property type="match status" value="1"/>
</dbReference>
<dbReference type="SMART" id="SM00939">
    <property type="entry name" value="PepX_C"/>
    <property type="match status" value="1"/>
</dbReference>
<dbReference type="InterPro" id="IPR029058">
    <property type="entry name" value="AB_hydrolase_fold"/>
</dbReference>
<dbReference type="InterPro" id="IPR005674">
    <property type="entry name" value="CocE/Ser_esterase"/>
</dbReference>
<gene>
    <name evidence="4" type="ORF">DMH04_09590</name>
</gene>
<dbReference type="InterPro" id="IPR013736">
    <property type="entry name" value="Xaa-Pro_dipept_C"/>
</dbReference>
<keyword evidence="2" id="KW-0378">Hydrolase</keyword>
<dbReference type="EMBL" id="QHKI01000005">
    <property type="protein sequence ID" value="RSM87961.1"/>
    <property type="molecule type" value="Genomic_DNA"/>
</dbReference>
<dbReference type="PANTHER" id="PTHR22946">
    <property type="entry name" value="DIENELACTONE HYDROLASE DOMAIN-CONTAINING PROTEIN-RELATED"/>
    <property type="match status" value="1"/>
</dbReference>
<feature type="domain" description="Xaa-Pro dipeptidyl-peptidase C-terminal" evidence="3">
    <location>
        <begin position="300"/>
        <end position="522"/>
    </location>
</feature>
<dbReference type="GO" id="GO:0052689">
    <property type="term" value="F:carboxylic ester hydrolase activity"/>
    <property type="evidence" value="ECO:0007669"/>
    <property type="project" value="UniProtKB-ARBA"/>
</dbReference>
<proteinExistence type="inferred from homology"/>
<comment type="caution">
    <text evidence="4">The sequence shown here is derived from an EMBL/GenBank/DDBJ whole genome shotgun (WGS) entry which is preliminary data.</text>
</comment>
<reference evidence="4 5" key="1">
    <citation type="submission" date="2018-05" db="EMBL/GenBank/DDBJ databases">
        <title>Evolution of GPA BGCs.</title>
        <authorList>
            <person name="Waglechner N."/>
            <person name="Wright G.D."/>
        </authorList>
    </citation>
    <scope>NUCLEOTIDE SEQUENCE [LARGE SCALE GENOMIC DNA]</scope>
    <source>
        <strain evidence="4 5">A82846</strain>
    </source>
</reference>
<dbReference type="RefSeq" id="WP_125726373.1">
    <property type="nucleotide sequence ID" value="NZ_QHKI01000005.1"/>
</dbReference>
<dbReference type="GO" id="GO:0008239">
    <property type="term" value="F:dipeptidyl-peptidase activity"/>
    <property type="evidence" value="ECO:0007669"/>
    <property type="project" value="InterPro"/>
</dbReference>
<organism evidence="4 5">
    <name type="scientific">Kibdelosporangium aridum</name>
    <dbReference type="NCBI Taxonomy" id="2030"/>
    <lineage>
        <taxon>Bacteria</taxon>
        <taxon>Bacillati</taxon>
        <taxon>Actinomycetota</taxon>
        <taxon>Actinomycetes</taxon>
        <taxon>Pseudonocardiales</taxon>
        <taxon>Pseudonocardiaceae</taxon>
        <taxon>Kibdelosporangium</taxon>
    </lineage>
</organism>
<evidence type="ECO:0000313" key="4">
    <source>
        <dbReference type="EMBL" id="RSM87961.1"/>
    </source>
</evidence>
<comment type="similarity">
    <text evidence="1">Belongs to the AB hydrolase superfamily.</text>
</comment>
<evidence type="ECO:0000259" key="3">
    <source>
        <dbReference type="SMART" id="SM00939"/>
    </source>
</evidence>
<dbReference type="AlphaFoldDB" id="A0A428ZJ06"/>
<dbReference type="InterPro" id="IPR000383">
    <property type="entry name" value="Xaa-Pro-like_dom"/>
</dbReference>